<feature type="domain" description="Ribosomal RNA methyltransferase FtsJ" evidence="11">
    <location>
        <begin position="53"/>
        <end position="238"/>
    </location>
</feature>
<evidence type="ECO:0000313" key="13">
    <source>
        <dbReference type="Proteomes" id="UP000820818"/>
    </source>
</evidence>
<evidence type="ECO:0000256" key="7">
    <source>
        <dbReference type="ARBA" id="ARBA00022946"/>
    </source>
</evidence>
<dbReference type="HAMAP" id="MF_01547">
    <property type="entry name" value="RNA_methyltr_E"/>
    <property type="match status" value="1"/>
</dbReference>
<keyword evidence="13" id="KW-1185">Reference proteome</keyword>
<organism evidence="12 13">
    <name type="scientific">Daphnia sinensis</name>
    <dbReference type="NCBI Taxonomy" id="1820382"/>
    <lineage>
        <taxon>Eukaryota</taxon>
        <taxon>Metazoa</taxon>
        <taxon>Ecdysozoa</taxon>
        <taxon>Arthropoda</taxon>
        <taxon>Crustacea</taxon>
        <taxon>Branchiopoda</taxon>
        <taxon>Diplostraca</taxon>
        <taxon>Cladocera</taxon>
        <taxon>Anomopoda</taxon>
        <taxon>Daphniidae</taxon>
        <taxon>Daphnia</taxon>
        <taxon>Daphnia similis group</taxon>
    </lineage>
</organism>
<keyword evidence="6 10" id="KW-0949">S-adenosyl-L-methionine</keyword>
<evidence type="ECO:0000256" key="5">
    <source>
        <dbReference type="ARBA" id="ARBA00022679"/>
    </source>
</evidence>
<dbReference type="FunFam" id="3.40.50.150:FF:000129">
    <property type="entry name" value="Mitochondrial rRNA methyltransferase 2"/>
    <property type="match status" value="1"/>
</dbReference>
<accession>A0AAD5LS20</accession>
<dbReference type="InterPro" id="IPR050082">
    <property type="entry name" value="RNA_methyltr_RlmE"/>
</dbReference>
<sequence length="242" mass="26967">MNITLSFIRTIFTSSRYLKKVPDRLKGRSKSSQEWLFRQMNDEYVLKAKVENYRARSAFKLIEIDSKFNILKPGDVVVECGAAPGAWTQVCVKKINATGTVPGKLQGKHIAVDLQPMFPIEGAQILAPLDFTKSSSQTKVTEMLDGCLADVVLSDMAPAATGVRELDQDQILTLGYSVMTYAQQISKDGAKLLIKLWAGGRIKQLENDLLLHYSRVKVVKPPSSRQDSAELFLLASNFRRNT</sequence>
<feature type="active site" description="Proton acceptor" evidence="10">
    <location>
        <position position="195"/>
    </location>
</feature>
<evidence type="ECO:0000256" key="10">
    <source>
        <dbReference type="PIRSR" id="PIRSR005461-1"/>
    </source>
</evidence>
<keyword evidence="7" id="KW-0809">Transit peptide</keyword>
<name>A0AAD5LS20_9CRUS</name>
<keyword evidence="5" id="KW-0808">Transferase</keyword>
<comment type="caution">
    <text evidence="12">The sequence shown here is derived from an EMBL/GenBank/DDBJ whole genome shotgun (WGS) entry which is preliminary data.</text>
</comment>
<evidence type="ECO:0000256" key="1">
    <source>
        <dbReference type="ARBA" id="ARBA00004173"/>
    </source>
</evidence>
<evidence type="ECO:0000313" key="12">
    <source>
        <dbReference type="EMBL" id="KAI9562938.1"/>
    </source>
</evidence>
<evidence type="ECO:0000256" key="9">
    <source>
        <dbReference type="ARBA" id="ARBA00041184"/>
    </source>
</evidence>
<keyword evidence="3" id="KW-0698">rRNA processing</keyword>
<dbReference type="Pfam" id="PF01728">
    <property type="entry name" value="FtsJ"/>
    <property type="match status" value="1"/>
</dbReference>
<reference evidence="12 13" key="1">
    <citation type="submission" date="2022-05" db="EMBL/GenBank/DDBJ databases">
        <title>A multi-omics perspective on studying reproductive biology in Daphnia sinensis.</title>
        <authorList>
            <person name="Jia J."/>
        </authorList>
    </citation>
    <scope>NUCLEOTIDE SEQUENCE [LARGE SCALE GENOMIC DNA]</scope>
    <source>
        <strain evidence="12 13">WSL</strain>
    </source>
</reference>
<dbReference type="Gene3D" id="3.40.50.150">
    <property type="entry name" value="Vaccinia Virus protein VP39"/>
    <property type="match status" value="1"/>
</dbReference>
<gene>
    <name evidence="12" type="ORF">GHT06_010394</name>
</gene>
<dbReference type="Proteomes" id="UP000820818">
    <property type="component" value="Linkage Group LG2"/>
</dbReference>
<keyword evidence="4" id="KW-0489">Methyltransferase</keyword>
<dbReference type="EMBL" id="WJBH02000002">
    <property type="protein sequence ID" value="KAI9562938.1"/>
    <property type="molecule type" value="Genomic_DNA"/>
</dbReference>
<dbReference type="PANTHER" id="PTHR10920">
    <property type="entry name" value="RIBOSOMAL RNA METHYLTRANSFERASE"/>
    <property type="match status" value="1"/>
</dbReference>
<dbReference type="InterPro" id="IPR015507">
    <property type="entry name" value="rRNA-MeTfrase_E"/>
</dbReference>
<dbReference type="SUPFAM" id="SSF53335">
    <property type="entry name" value="S-adenosyl-L-methionine-dependent methyltransferases"/>
    <property type="match status" value="1"/>
</dbReference>
<evidence type="ECO:0000259" key="11">
    <source>
        <dbReference type="Pfam" id="PF01728"/>
    </source>
</evidence>
<dbReference type="PIRSF" id="PIRSF005461">
    <property type="entry name" value="23S_rRNA_mtase"/>
    <property type="match status" value="1"/>
</dbReference>
<evidence type="ECO:0000256" key="2">
    <source>
        <dbReference type="ARBA" id="ARBA00009258"/>
    </source>
</evidence>
<dbReference type="AlphaFoldDB" id="A0AAD5LS20"/>
<dbReference type="GO" id="GO:0005759">
    <property type="term" value="C:mitochondrial matrix"/>
    <property type="evidence" value="ECO:0007669"/>
    <property type="project" value="UniProtKB-ARBA"/>
</dbReference>
<comment type="subcellular location">
    <subcellularLocation>
        <location evidence="1">Mitochondrion</location>
    </subcellularLocation>
</comment>
<dbReference type="InterPro" id="IPR029063">
    <property type="entry name" value="SAM-dependent_MTases_sf"/>
</dbReference>
<evidence type="ECO:0000256" key="3">
    <source>
        <dbReference type="ARBA" id="ARBA00022552"/>
    </source>
</evidence>
<dbReference type="GO" id="GO:1902775">
    <property type="term" value="P:mitochondrial large ribosomal subunit assembly"/>
    <property type="evidence" value="ECO:0007669"/>
    <property type="project" value="UniProtKB-ARBA"/>
</dbReference>
<dbReference type="GO" id="GO:0008650">
    <property type="term" value="F:rRNA (uridine-2'-O-)-methyltransferase activity"/>
    <property type="evidence" value="ECO:0007669"/>
    <property type="project" value="TreeGrafter"/>
</dbReference>
<evidence type="ECO:0000256" key="8">
    <source>
        <dbReference type="ARBA" id="ARBA00023128"/>
    </source>
</evidence>
<dbReference type="InterPro" id="IPR002877">
    <property type="entry name" value="RNA_MeTrfase_FtsJ_dom"/>
</dbReference>
<evidence type="ECO:0000256" key="6">
    <source>
        <dbReference type="ARBA" id="ARBA00022691"/>
    </source>
</evidence>
<dbReference type="PANTHER" id="PTHR10920:SF18">
    <property type="entry name" value="RRNA METHYLTRANSFERASE 2, MITOCHONDRIAL"/>
    <property type="match status" value="1"/>
</dbReference>
<comment type="similarity">
    <text evidence="2">Belongs to the class I-like SAM-binding methyltransferase superfamily. RNA methyltransferase RlmE family.</text>
</comment>
<protein>
    <recommendedName>
        <fullName evidence="9">rRNA methyltransferase 2, mitochondrial</fullName>
    </recommendedName>
</protein>
<proteinExistence type="inferred from homology"/>
<keyword evidence="8" id="KW-0496">Mitochondrion</keyword>
<evidence type="ECO:0000256" key="4">
    <source>
        <dbReference type="ARBA" id="ARBA00022603"/>
    </source>
</evidence>